<proteinExistence type="inferred from homology"/>
<keyword evidence="8" id="KW-1185">Reference proteome</keyword>
<protein>
    <recommendedName>
        <fullName evidence="6">FAD-binding PCMH-type domain-containing protein</fullName>
    </recommendedName>
</protein>
<dbReference type="PROSITE" id="PS51387">
    <property type="entry name" value="FAD_PCMH"/>
    <property type="match status" value="1"/>
</dbReference>
<dbReference type="InterPro" id="IPR056009">
    <property type="entry name" value="DUF7587"/>
</dbReference>
<dbReference type="PANTHER" id="PTHR42973">
    <property type="entry name" value="BINDING OXIDOREDUCTASE, PUTATIVE (AFU_ORTHOLOGUE AFUA_1G17690)-RELATED"/>
    <property type="match status" value="1"/>
</dbReference>
<dbReference type="Pfam" id="PF01565">
    <property type="entry name" value="FAD_binding_4"/>
    <property type="match status" value="1"/>
</dbReference>
<dbReference type="GO" id="GO:0016491">
    <property type="term" value="F:oxidoreductase activity"/>
    <property type="evidence" value="ECO:0007669"/>
    <property type="project" value="UniProtKB-KW"/>
</dbReference>
<evidence type="ECO:0000259" key="6">
    <source>
        <dbReference type="PROSITE" id="PS51387"/>
    </source>
</evidence>
<keyword evidence="3" id="KW-0274">FAD</keyword>
<evidence type="ECO:0000256" key="5">
    <source>
        <dbReference type="SAM" id="SignalP"/>
    </source>
</evidence>
<comment type="similarity">
    <text evidence="1">Belongs to the oxygen-dependent FAD-linked oxidoreductase family.</text>
</comment>
<dbReference type="InParanoid" id="Q2GXA3"/>
<evidence type="ECO:0000256" key="4">
    <source>
        <dbReference type="ARBA" id="ARBA00023002"/>
    </source>
</evidence>
<reference evidence="8" key="1">
    <citation type="journal article" date="2015" name="Genome Announc.">
        <title>Draft genome sequence of the cellulolytic fungus Chaetomium globosum.</title>
        <authorList>
            <person name="Cuomo C.A."/>
            <person name="Untereiner W.A."/>
            <person name="Ma L.-J."/>
            <person name="Grabherr M."/>
            <person name="Birren B.W."/>
        </authorList>
    </citation>
    <scope>NUCLEOTIDE SEQUENCE [LARGE SCALE GENOMIC DNA]</scope>
    <source>
        <strain evidence="8">ATCC 6205 / CBS 148.51 / DSM 1962 / NBRC 6347 / NRRL 1970</strain>
    </source>
</reference>
<keyword evidence="2" id="KW-0285">Flavoprotein</keyword>
<feature type="chain" id="PRO_5004208554" description="FAD-binding PCMH-type domain-containing protein" evidence="5">
    <location>
        <begin position="25"/>
        <end position="526"/>
    </location>
</feature>
<name>Q2GXA3_CHAGB</name>
<dbReference type="InterPro" id="IPR016166">
    <property type="entry name" value="FAD-bd_PCMH"/>
</dbReference>
<evidence type="ECO:0000313" key="7">
    <source>
        <dbReference type="EMBL" id="EAQ86148.1"/>
    </source>
</evidence>
<dbReference type="SUPFAM" id="SSF56176">
    <property type="entry name" value="FAD-binding/transporter-associated domain-like"/>
    <property type="match status" value="1"/>
</dbReference>
<evidence type="ECO:0000313" key="8">
    <source>
        <dbReference type="Proteomes" id="UP000001056"/>
    </source>
</evidence>
<gene>
    <name evidence="7" type="ORF">CHGG_07401</name>
</gene>
<feature type="domain" description="FAD-binding PCMH-type" evidence="6">
    <location>
        <begin position="68"/>
        <end position="239"/>
    </location>
</feature>
<dbReference type="EMBL" id="CH408033">
    <property type="protein sequence ID" value="EAQ86148.1"/>
    <property type="molecule type" value="Genomic_DNA"/>
</dbReference>
<keyword evidence="4" id="KW-0560">Oxidoreductase</keyword>
<evidence type="ECO:0000256" key="2">
    <source>
        <dbReference type="ARBA" id="ARBA00022630"/>
    </source>
</evidence>
<dbReference type="InterPro" id="IPR006094">
    <property type="entry name" value="Oxid_FAD_bind_N"/>
</dbReference>
<dbReference type="STRING" id="306901.Q2GXA3"/>
<accession>Q2GXA3</accession>
<keyword evidence="5" id="KW-0732">Signal</keyword>
<dbReference type="AlphaFoldDB" id="Q2GXA3"/>
<dbReference type="InterPro" id="IPR036318">
    <property type="entry name" value="FAD-bd_PCMH-like_sf"/>
</dbReference>
<dbReference type="Proteomes" id="UP000001056">
    <property type="component" value="Unassembled WGS sequence"/>
</dbReference>
<dbReference type="Gene3D" id="3.30.465.10">
    <property type="match status" value="1"/>
</dbReference>
<dbReference type="Pfam" id="PF24494">
    <property type="entry name" value="DUF7587"/>
    <property type="match status" value="1"/>
</dbReference>
<sequence length="526" mass="56649">MVKFGSPLLAALTVAASFYDTAVAKACGPSPAVKCCGMLSGAGLGDKVLLPNQTEYTTRLGSYWSVSAALSPWCMVLPSTAEDVSTIIKTLVSRNCTFGVKGGGHGSFALSNSVKDGVTIDFANMNGTTYDPQTEIASILPGGPWQEVYETLAPHGVTVTGGRAGSVGVGGFLTGGGNSFHAASHGMACDTVVNFEVVLADGSIVNANAEQHADLWVALKGGSGNLGLVTRFDLRVIKFPDATKPDIWGKFIAFDPADGDSVIDAMVNFTENAHLDQNTSSIMFFGHVPAAGGMVLQLGLENTKGIADPPAAAGYLTAGKILSTTSSIVPMPDLVRSENPGPTSRRSEPFALDEYGCVHRPRKLWRVTHGNSQSREDNGDLLAADDSRVFHDEAELKEAVQDHINWYSSQPSCFLSVFNDENHAVNWAAQRERRDPPAYIHEIDTARLSIGVEILDMELLMDKLEIENPHSAHELLFLHCIPSQCIGSEYGYEWRIYDDGVYDTDESAEEQNRNDDLLKMIEGLWD</sequence>
<dbReference type="HOGENOM" id="CLU_517775_0_0_1"/>
<dbReference type="GO" id="GO:0071949">
    <property type="term" value="F:FAD binding"/>
    <property type="evidence" value="ECO:0007669"/>
    <property type="project" value="InterPro"/>
</dbReference>
<dbReference type="VEuPathDB" id="FungiDB:CHGG_07401"/>
<dbReference type="PANTHER" id="PTHR42973:SF53">
    <property type="entry name" value="FAD-BINDING PCMH-TYPE DOMAIN-CONTAINING PROTEIN-RELATED"/>
    <property type="match status" value="1"/>
</dbReference>
<dbReference type="eggNOG" id="KOG1231">
    <property type="taxonomic scope" value="Eukaryota"/>
</dbReference>
<dbReference type="OrthoDB" id="2151789at2759"/>
<feature type="signal peptide" evidence="5">
    <location>
        <begin position="1"/>
        <end position="24"/>
    </location>
</feature>
<evidence type="ECO:0000256" key="3">
    <source>
        <dbReference type="ARBA" id="ARBA00022827"/>
    </source>
</evidence>
<dbReference type="InterPro" id="IPR050416">
    <property type="entry name" value="FAD-linked_Oxidoreductase"/>
</dbReference>
<dbReference type="GeneID" id="4394338"/>
<evidence type="ECO:0000256" key="1">
    <source>
        <dbReference type="ARBA" id="ARBA00005466"/>
    </source>
</evidence>
<dbReference type="RefSeq" id="XP_001225057.1">
    <property type="nucleotide sequence ID" value="XM_001225056.1"/>
</dbReference>
<organism evidence="7 8">
    <name type="scientific">Chaetomium globosum (strain ATCC 6205 / CBS 148.51 / DSM 1962 / NBRC 6347 / NRRL 1970)</name>
    <name type="common">Soil fungus</name>
    <dbReference type="NCBI Taxonomy" id="306901"/>
    <lineage>
        <taxon>Eukaryota</taxon>
        <taxon>Fungi</taxon>
        <taxon>Dikarya</taxon>
        <taxon>Ascomycota</taxon>
        <taxon>Pezizomycotina</taxon>
        <taxon>Sordariomycetes</taxon>
        <taxon>Sordariomycetidae</taxon>
        <taxon>Sordariales</taxon>
        <taxon>Chaetomiaceae</taxon>
        <taxon>Chaetomium</taxon>
    </lineage>
</organism>
<dbReference type="InterPro" id="IPR016169">
    <property type="entry name" value="FAD-bd_PCMH_sub2"/>
</dbReference>